<feature type="domain" description="Saposin B-type" evidence="2">
    <location>
        <begin position="1"/>
        <end position="66"/>
    </location>
</feature>
<reference evidence="3" key="1">
    <citation type="submission" date="2025-08" db="UniProtKB">
        <authorList>
            <consortium name="Ensembl"/>
        </authorList>
    </citation>
    <scope>IDENTIFICATION</scope>
</reference>
<keyword evidence="4" id="KW-1185">Reference proteome</keyword>
<proteinExistence type="predicted"/>
<dbReference type="AlphaFoldDB" id="A0A8C9FR06"/>
<dbReference type="PROSITE" id="PS50015">
    <property type="entry name" value="SAP_B"/>
    <property type="match status" value="1"/>
</dbReference>
<keyword evidence="1" id="KW-1015">Disulfide bond</keyword>
<evidence type="ECO:0000256" key="1">
    <source>
        <dbReference type="ARBA" id="ARBA00023157"/>
    </source>
</evidence>
<dbReference type="InterPro" id="IPR008139">
    <property type="entry name" value="SaposinB_dom"/>
</dbReference>
<name>A0A8C9FR06_PAVCR</name>
<evidence type="ECO:0000259" key="2">
    <source>
        <dbReference type="PROSITE" id="PS50015"/>
    </source>
</evidence>
<evidence type="ECO:0000313" key="3">
    <source>
        <dbReference type="Ensembl" id="ENSPSTP00000019106.1"/>
    </source>
</evidence>
<dbReference type="InterPro" id="IPR011001">
    <property type="entry name" value="Saposin-like"/>
</dbReference>
<dbReference type="Proteomes" id="UP000694428">
    <property type="component" value="Unplaced"/>
</dbReference>
<dbReference type="Ensembl" id="ENSPSTT00000020015.1">
    <property type="protein sequence ID" value="ENSPSTP00000019106.1"/>
    <property type="gene ID" value="ENSPSTG00000013775.1"/>
</dbReference>
<protein>
    <recommendedName>
        <fullName evidence="2">Saposin B-type domain-containing protein</fullName>
    </recommendedName>
</protein>
<organism evidence="3 4">
    <name type="scientific">Pavo cristatus</name>
    <name type="common">Indian peafowl</name>
    <name type="synonym">Blue peafowl</name>
    <dbReference type="NCBI Taxonomy" id="9049"/>
    <lineage>
        <taxon>Eukaryota</taxon>
        <taxon>Metazoa</taxon>
        <taxon>Chordata</taxon>
        <taxon>Craniata</taxon>
        <taxon>Vertebrata</taxon>
        <taxon>Euteleostomi</taxon>
        <taxon>Archelosauria</taxon>
        <taxon>Archosauria</taxon>
        <taxon>Dinosauria</taxon>
        <taxon>Saurischia</taxon>
        <taxon>Theropoda</taxon>
        <taxon>Coelurosauria</taxon>
        <taxon>Aves</taxon>
        <taxon>Neognathae</taxon>
        <taxon>Galloanserae</taxon>
        <taxon>Galliformes</taxon>
        <taxon>Phasianidae</taxon>
        <taxon>Phasianinae</taxon>
        <taxon>Pavo</taxon>
    </lineage>
</organism>
<accession>A0A8C9FR06</accession>
<dbReference type="Gene3D" id="1.10.225.10">
    <property type="entry name" value="Saposin-like"/>
    <property type="match status" value="1"/>
</dbReference>
<sequence>CRLSPAPGAPQEALAAAVSQLCRALPVAAAGACQCLAERYTALLLEALLGRLAPRLLCRLLLACGP</sequence>
<dbReference type="SUPFAM" id="SSF47862">
    <property type="entry name" value="Saposin"/>
    <property type="match status" value="1"/>
</dbReference>
<evidence type="ECO:0000313" key="4">
    <source>
        <dbReference type="Proteomes" id="UP000694428"/>
    </source>
</evidence>
<reference evidence="3" key="2">
    <citation type="submission" date="2025-09" db="UniProtKB">
        <authorList>
            <consortium name="Ensembl"/>
        </authorList>
    </citation>
    <scope>IDENTIFICATION</scope>
</reference>